<dbReference type="OrthoDB" id="7948457at2"/>
<dbReference type="AlphaFoldDB" id="A0A5B9DP89"/>
<evidence type="ECO:0000313" key="1">
    <source>
        <dbReference type="EMBL" id="QEE21017.1"/>
    </source>
</evidence>
<dbReference type="KEGG" id="yti:FNA67_12890"/>
<sequence>MRLTLSSAFLVLLAAPVVAQEPPAIDRTKVYVSKPEACEALQSKGIDAFNDLDFTVMTFADGIQGMEFHCGFYDVKDKPHSNALLVEAICEEPGFMYPDLIAIGPWDDTTIQVASSRALESAANAELSGEGIDDSESQGQPLGVALYTRCDSLSELPR</sequence>
<dbReference type="RefSeq" id="WP_147656304.1">
    <property type="nucleotide sequence ID" value="NZ_BMFM01000001.1"/>
</dbReference>
<protein>
    <submittedName>
        <fullName evidence="1">Uncharacterized protein</fullName>
    </submittedName>
</protein>
<reference evidence="1 2" key="1">
    <citation type="journal article" date="2015" name="Int. J. Syst. Evol. Microbiol.">
        <title>Youhaiella tibetensis gen. nov., sp. nov., isolated from subsurface sediment.</title>
        <authorList>
            <person name="Wang Y.X."/>
            <person name="Huang F.Q."/>
            <person name="Nogi Y."/>
            <person name="Pang S.J."/>
            <person name="Wang P.K."/>
            <person name="Lv J."/>
        </authorList>
    </citation>
    <scope>NUCLEOTIDE SEQUENCE [LARGE SCALE GENOMIC DNA]</scope>
    <source>
        <strain evidence="2">fig4</strain>
    </source>
</reference>
<proteinExistence type="predicted"/>
<evidence type="ECO:0000313" key="2">
    <source>
        <dbReference type="Proteomes" id="UP000321062"/>
    </source>
</evidence>
<name>A0A5B9DP89_9HYPH</name>
<dbReference type="EMBL" id="CP041690">
    <property type="protein sequence ID" value="QEE21017.1"/>
    <property type="molecule type" value="Genomic_DNA"/>
</dbReference>
<keyword evidence="2" id="KW-1185">Reference proteome</keyword>
<dbReference type="Proteomes" id="UP000321062">
    <property type="component" value="Chromosome"/>
</dbReference>
<gene>
    <name evidence="1" type="ORF">FNA67_12890</name>
</gene>
<organism evidence="1 2">
    <name type="scientific">Paradevosia tibetensis</name>
    <dbReference type="NCBI Taxonomy" id="1447062"/>
    <lineage>
        <taxon>Bacteria</taxon>
        <taxon>Pseudomonadati</taxon>
        <taxon>Pseudomonadota</taxon>
        <taxon>Alphaproteobacteria</taxon>
        <taxon>Hyphomicrobiales</taxon>
        <taxon>Devosiaceae</taxon>
        <taxon>Paradevosia</taxon>
    </lineage>
</organism>
<accession>A0A5B9DP89</accession>